<evidence type="ECO:0000313" key="15">
    <source>
        <dbReference type="EMBL" id="RAK59739.1"/>
    </source>
</evidence>
<sequence length="609" mass="64227">MRSLLISTVALAAALPACAFAEDASPPTALDELIVTATRLPSRLDLVTGAHVIDQAELEARQTVFVTDALATVPGVGITRNGAFGGVAAIRIRGAGPDKTLVLIDGVPAGDPADPNGTFDPSAVQAADLERVEVLSGPQGSLWGSEAIGGVVAFTTRELSGWALEAEGGSFGTARGFAGAGVSTEAYALNGSVAAFHTDGISKAASGTEKDGFDTVTANLGGRLRVSDAVRLDGRLRYTNSDIAIDGYAPPTYLLGDTSDRNKSRAWSGFGRATVDGAWGLTHELSFSDYDLTRDNLSAFPSRYTAQRQVWRWTAAHGGPGDAAAFVVGAERNDTHADLAGRTSADLSTTSAFGVLRTQVLERLTLTGSARYDDPDAFKARGTGRLSAALALGGGFTATASAGQGFKTPTISQVVCDFCFAPPVPLRPEVADGYDLRLGWRSPDGRLSGAVTGYRLNVRDQISYVASRYVNIARTRSTGVEAEADAQLSDAWRVRVAYSWTDAIDVTTGKSLLRVPDRSGAASLFWTNDPWAATLTVRGESSQSDTDVDGFSPIVRKGFVTADLAGSYRLNARVTLTARVENLTDQRYQETYGYAEPGRAIYLGVKLRD</sequence>
<dbReference type="Proteomes" id="UP000249842">
    <property type="component" value="Unassembled WGS sequence"/>
</dbReference>
<dbReference type="GO" id="GO:0009279">
    <property type="term" value="C:cell outer membrane"/>
    <property type="evidence" value="ECO:0007669"/>
    <property type="project" value="UniProtKB-SubCell"/>
</dbReference>
<organism evidence="15 16">
    <name type="scientific">Phenylobacterium hankyongense</name>
    <dbReference type="NCBI Taxonomy" id="1813876"/>
    <lineage>
        <taxon>Bacteria</taxon>
        <taxon>Pseudomonadati</taxon>
        <taxon>Pseudomonadota</taxon>
        <taxon>Alphaproteobacteria</taxon>
        <taxon>Caulobacterales</taxon>
        <taxon>Caulobacteraceae</taxon>
        <taxon>Phenylobacterium</taxon>
    </lineage>
</organism>
<dbReference type="InterPro" id="IPR036942">
    <property type="entry name" value="Beta-barrel_TonB_sf"/>
</dbReference>
<dbReference type="InterPro" id="IPR012910">
    <property type="entry name" value="Plug_dom"/>
</dbReference>
<accession>A0A328AYL8</accession>
<dbReference type="EMBL" id="QFYP01000001">
    <property type="protein sequence ID" value="RAK59739.1"/>
    <property type="molecule type" value="Genomic_DNA"/>
</dbReference>
<evidence type="ECO:0000256" key="5">
    <source>
        <dbReference type="ARBA" id="ARBA00022729"/>
    </source>
</evidence>
<reference evidence="16" key="1">
    <citation type="submission" date="2018-05" db="EMBL/GenBank/DDBJ databases">
        <authorList>
            <person name="Li X."/>
        </authorList>
    </citation>
    <scope>NUCLEOTIDE SEQUENCE [LARGE SCALE GENOMIC DNA]</scope>
    <source>
        <strain evidence="16">HKS-05</strain>
    </source>
</reference>
<gene>
    <name evidence="15" type="ORF">DJ021_07945</name>
</gene>
<dbReference type="RefSeq" id="WP_111457032.1">
    <property type="nucleotide sequence ID" value="NZ_QFYP01000001.1"/>
</dbReference>
<dbReference type="Pfam" id="PF00593">
    <property type="entry name" value="TonB_dep_Rec_b-barrel"/>
    <property type="match status" value="1"/>
</dbReference>
<keyword evidence="8 10" id="KW-0472">Membrane</keyword>
<evidence type="ECO:0000256" key="8">
    <source>
        <dbReference type="ARBA" id="ARBA00023136"/>
    </source>
</evidence>
<dbReference type="GO" id="GO:0015889">
    <property type="term" value="P:cobalamin transport"/>
    <property type="evidence" value="ECO:0007669"/>
    <property type="project" value="TreeGrafter"/>
</dbReference>
<dbReference type="GO" id="GO:0006811">
    <property type="term" value="P:monoatomic ion transport"/>
    <property type="evidence" value="ECO:0007669"/>
    <property type="project" value="UniProtKB-KW"/>
</dbReference>
<comment type="caution">
    <text evidence="15">The sequence shown here is derived from an EMBL/GenBank/DDBJ whole genome shotgun (WGS) entry which is preliminary data.</text>
</comment>
<dbReference type="AlphaFoldDB" id="A0A328AYL8"/>
<dbReference type="InterPro" id="IPR037066">
    <property type="entry name" value="Plug_dom_sf"/>
</dbReference>
<dbReference type="Gene3D" id="2.170.130.10">
    <property type="entry name" value="TonB-dependent receptor, plug domain"/>
    <property type="match status" value="1"/>
</dbReference>
<dbReference type="Pfam" id="PF07715">
    <property type="entry name" value="Plug"/>
    <property type="match status" value="1"/>
</dbReference>
<dbReference type="PROSITE" id="PS52016">
    <property type="entry name" value="TONB_DEPENDENT_REC_3"/>
    <property type="match status" value="1"/>
</dbReference>
<dbReference type="PANTHER" id="PTHR30069">
    <property type="entry name" value="TONB-DEPENDENT OUTER MEMBRANE RECEPTOR"/>
    <property type="match status" value="1"/>
</dbReference>
<keyword evidence="7 11" id="KW-0798">TonB box</keyword>
<dbReference type="OrthoDB" id="9796221at2"/>
<comment type="similarity">
    <text evidence="10 11">Belongs to the TonB-dependent receptor family.</text>
</comment>
<evidence type="ECO:0000313" key="16">
    <source>
        <dbReference type="Proteomes" id="UP000249842"/>
    </source>
</evidence>
<evidence type="ECO:0000259" key="14">
    <source>
        <dbReference type="Pfam" id="PF07715"/>
    </source>
</evidence>
<evidence type="ECO:0000256" key="9">
    <source>
        <dbReference type="ARBA" id="ARBA00023237"/>
    </source>
</evidence>
<evidence type="ECO:0000256" key="7">
    <source>
        <dbReference type="ARBA" id="ARBA00023077"/>
    </source>
</evidence>
<evidence type="ECO:0000256" key="11">
    <source>
        <dbReference type="RuleBase" id="RU003357"/>
    </source>
</evidence>
<keyword evidence="16" id="KW-1185">Reference proteome</keyword>
<dbReference type="SUPFAM" id="SSF56935">
    <property type="entry name" value="Porins"/>
    <property type="match status" value="1"/>
</dbReference>
<evidence type="ECO:0000256" key="4">
    <source>
        <dbReference type="ARBA" id="ARBA00022692"/>
    </source>
</evidence>
<dbReference type="InterPro" id="IPR000531">
    <property type="entry name" value="Beta-barrel_TonB"/>
</dbReference>
<evidence type="ECO:0000256" key="12">
    <source>
        <dbReference type="SAM" id="SignalP"/>
    </source>
</evidence>
<feature type="chain" id="PRO_5016320336" evidence="12">
    <location>
        <begin position="22"/>
        <end position="609"/>
    </location>
</feature>
<keyword evidence="2 10" id="KW-0813">Transport</keyword>
<dbReference type="PANTHER" id="PTHR30069:SF53">
    <property type="entry name" value="COLICIN I RECEPTOR-RELATED"/>
    <property type="match status" value="1"/>
</dbReference>
<proteinExistence type="inferred from homology"/>
<keyword evidence="15" id="KW-0675">Receptor</keyword>
<protein>
    <submittedName>
        <fullName evidence="15">TonB-dependent receptor</fullName>
    </submittedName>
</protein>
<keyword evidence="9 10" id="KW-0998">Cell outer membrane</keyword>
<keyword evidence="6" id="KW-0406">Ion transport</keyword>
<evidence type="ECO:0000259" key="13">
    <source>
        <dbReference type="Pfam" id="PF00593"/>
    </source>
</evidence>
<evidence type="ECO:0000256" key="1">
    <source>
        <dbReference type="ARBA" id="ARBA00004571"/>
    </source>
</evidence>
<name>A0A328AYL8_9CAUL</name>
<evidence type="ECO:0000256" key="6">
    <source>
        <dbReference type="ARBA" id="ARBA00023065"/>
    </source>
</evidence>
<feature type="signal peptide" evidence="12">
    <location>
        <begin position="1"/>
        <end position="21"/>
    </location>
</feature>
<feature type="domain" description="TonB-dependent receptor plug" evidence="14">
    <location>
        <begin position="50"/>
        <end position="151"/>
    </location>
</feature>
<evidence type="ECO:0000256" key="3">
    <source>
        <dbReference type="ARBA" id="ARBA00022452"/>
    </source>
</evidence>
<evidence type="ECO:0000256" key="2">
    <source>
        <dbReference type="ARBA" id="ARBA00022448"/>
    </source>
</evidence>
<keyword evidence="4 10" id="KW-0812">Transmembrane</keyword>
<evidence type="ECO:0000256" key="10">
    <source>
        <dbReference type="PROSITE-ProRule" id="PRU01360"/>
    </source>
</evidence>
<keyword evidence="5 12" id="KW-0732">Signal</keyword>
<dbReference type="InterPro" id="IPR039426">
    <property type="entry name" value="TonB-dep_rcpt-like"/>
</dbReference>
<feature type="domain" description="TonB-dependent receptor-like beta-barrel" evidence="13">
    <location>
        <begin position="205"/>
        <end position="583"/>
    </location>
</feature>
<comment type="subcellular location">
    <subcellularLocation>
        <location evidence="1 10">Cell outer membrane</location>
        <topology evidence="1 10">Multi-pass membrane protein</topology>
    </subcellularLocation>
</comment>
<keyword evidence="3 10" id="KW-1134">Transmembrane beta strand</keyword>
<dbReference type="CDD" id="cd01347">
    <property type="entry name" value="ligand_gated_channel"/>
    <property type="match status" value="1"/>
</dbReference>
<dbReference type="Gene3D" id="2.40.170.20">
    <property type="entry name" value="TonB-dependent receptor, beta-barrel domain"/>
    <property type="match status" value="1"/>
</dbReference>